<dbReference type="InterPro" id="IPR006026">
    <property type="entry name" value="Peptidase_Metallo"/>
</dbReference>
<dbReference type="InterPro" id="IPR033739">
    <property type="entry name" value="M10A_MMP"/>
</dbReference>
<dbReference type="PANTHER" id="PTHR10201:SF213">
    <property type="entry name" value="METALLOENDOPROTEINASE 2-MMP-LIKE"/>
    <property type="match status" value="1"/>
</dbReference>
<feature type="binding site" evidence="11">
    <location>
        <position position="272"/>
    </location>
    <ligand>
        <name>Zn(2+)</name>
        <dbReference type="ChEBI" id="CHEBI:29105"/>
        <label>2</label>
        <note>catalytic</note>
    </ligand>
</feature>
<dbReference type="eggNOG" id="KOG1565">
    <property type="taxonomic scope" value="Eukaryota"/>
</dbReference>
<dbReference type="InterPro" id="IPR001818">
    <property type="entry name" value="Pept_M10_metallopeptidase"/>
</dbReference>
<dbReference type="CDD" id="cd04278">
    <property type="entry name" value="ZnMc_MMP"/>
    <property type="match status" value="1"/>
</dbReference>
<keyword evidence="9" id="KW-0325">Glycoprotein</keyword>
<evidence type="ECO:0000313" key="16">
    <source>
        <dbReference type="EMBL" id="EYU34696.1"/>
    </source>
</evidence>
<dbReference type="InterPro" id="IPR024079">
    <property type="entry name" value="MetalloPept_cat_dom_sf"/>
</dbReference>
<comment type="cofactor">
    <cofactor evidence="12">
        <name>Zn(2+)</name>
        <dbReference type="ChEBI" id="CHEBI:29105"/>
    </cofactor>
    <text evidence="12">Binds 2 Zn(2+) ions per subunit.</text>
</comment>
<comment type="cofactor">
    <cofactor evidence="12">
        <name>Ca(2+)</name>
        <dbReference type="ChEBI" id="CHEBI:29108"/>
    </cofactor>
    <text evidence="12">Can bind about 5 Ca(2+) ions per subunit.</text>
</comment>
<feature type="binding site" evidence="12">
    <location>
        <position position="244"/>
    </location>
    <ligand>
        <name>Zn(2+)</name>
        <dbReference type="ChEBI" id="CHEBI:29105"/>
        <label>1</label>
    </ligand>
</feature>
<evidence type="ECO:0000256" key="4">
    <source>
        <dbReference type="ARBA" id="ARBA00022729"/>
    </source>
</evidence>
<evidence type="ECO:0000256" key="7">
    <source>
        <dbReference type="ARBA" id="ARBA00023049"/>
    </source>
</evidence>
<dbReference type="PRINTS" id="PR00138">
    <property type="entry name" value="MATRIXIN"/>
</dbReference>
<evidence type="ECO:0000256" key="5">
    <source>
        <dbReference type="ARBA" id="ARBA00022801"/>
    </source>
</evidence>
<feature type="binding site" evidence="12">
    <location>
        <position position="209"/>
    </location>
    <ligand>
        <name>Ca(2+)</name>
        <dbReference type="ChEBI" id="CHEBI:29108"/>
        <label>2</label>
    </ligand>
</feature>
<feature type="binding site" evidence="12">
    <location>
        <position position="286"/>
    </location>
    <ligand>
        <name>Zn(2+)</name>
        <dbReference type="ChEBI" id="CHEBI:29105"/>
        <label>2</label>
        <note>catalytic</note>
    </ligand>
</feature>
<sequence length="312" mass="34244">MALKQFNLLSFIFILALISLSPIGQAKRNTPSDKKPSPFEFIKTVQGCHKGNKTKEIHNLKKYLHKFGYLQYPNQTHANNDDFDEALESAVKTYQRNYNINPTGTLDATTVSKMTTPRCGVPDIINGKNTMQKHGTKEHESNSSSKHIHTVSHYSFLPGNPRWPRSKTHLTYMFSANTPAAAVGPVSRAFQKWASSTHFTFSLAQSSADLVIGFHSGDHGDGNPFDGRGGTLAHAFAPTNGRFHYDADELWSVGPVQDAFDLETVALHEIGHLLGLGHSAVEAAIMYSGIGAGVTKNLHPDDIQGIKSLYNV</sequence>
<dbReference type="Gene3D" id="3.40.390.10">
    <property type="entry name" value="Collagenase (Catalytic Domain)"/>
    <property type="match status" value="1"/>
</dbReference>
<dbReference type="GO" id="GO:0008270">
    <property type="term" value="F:zinc ion binding"/>
    <property type="evidence" value="ECO:0007669"/>
    <property type="project" value="InterPro"/>
</dbReference>
<keyword evidence="12" id="KW-0106">Calcium</keyword>
<dbReference type="AlphaFoldDB" id="A0A022R398"/>
<keyword evidence="7" id="KW-0482">Metalloprotease</keyword>
<feature type="binding site" evidence="12">
    <location>
        <position position="246"/>
    </location>
    <ligand>
        <name>Ca(2+)</name>
        <dbReference type="ChEBI" id="CHEBI:29108"/>
        <label>3</label>
    </ligand>
</feature>
<keyword evidence="17" id="KW-1185">Reference proteome</keyword>
<feature type="binding site" evidence="12">
    <location>
        <position position="219"/>
    </location>
    <ligand>
        <name>Zn(2+)</name>
        <dbReference type="ChEBI" id="CHEBI:29105"/>
        <label>1</label>
    </ligand>
</feature>
<dbReference type="GO" id="GO:0030574">
    <property type="term" value="P:collagen catabolic process"/>
    <property type="evidence" value="ECO:0000318"/>
    <property type="project" value="GO_Central"/>
</dbReference>
<keyword evidence="2" id="KW-0645">Protease</keyword>
<feature type="binding site" evidence="12">
    <location>
        <position position="227"/>
    </location>
    <ligand>
        <name>Ca(2+)</name>
        <dbReference type="ChEBI" id="CHEBI:29108"/>
        <label>3</label>
    </ligand>
</feature>
<evidence type="ECO:0000256" key="11">
    <source>
        <dbReference type="PIRSR" id="PIRSR001191-2"/>
    </source>
</evidence>
<feature type="binding site" evidence="12">
    <location>
        <position position="221"/>
    </location>
    <ligand>
        <name>Zn(2+)</name>
        <dbReference type="ChEBI" id="CHEBI:29105"/>
        <label>1</label>
    </ligand>
</feature>
<keyword evidence="6 11" id="KW-0862">Zinc</keyword>
<evidence type="ECO:0000256" key="2">
    <source>
        <dbReference type="ARBA" id="ARBA00022670"/>
    </source>
</evidence>
<feature type="signal peptide" evidence="14">
    <location>
        <begin position="1"/>
        <end position="26"/>
    </location>
</feature>
<evidence type="ECO:0000256" key="9">
    <source>
        <dbReference type="ARBA" id="ARBA00023180"/>
    </source>
</evidence>
<dbReference type="GO" id="GO:0004222">
    <property type="term" value="F:metalloendopeptidase activity"/>
    <property type="evidence" value="ECO:0000318"/>
    <property type="project" value="GO_Central"/>
</dbReference>
<evidence type="ECO:0000256" key="1">
    <source>
        <dbReference type="ARBA" id="ARBA00009614"/>
    </source>
</evidence>
<evidence type="ECO:0000256" key="10">
    <source>
        <dbReference type="PIRSR" id="PIRSR001191-1"/>
    </source>
</evidence>
<reference evidence="16 17" key="1">
    <citation type="journal article" date="2013" name="Proc. Natl. Acad. Sci. U.S.A.">
        <title>Fine-scale variation in meiotic recombination in Mimulus inferred from population shotgun sequencing.</title>
        <authorList>
            <person name="Hellsten U."/>
            <person name="Wright K.M."/>
            <person name="Jenkins J."/>
            <person name="Shu S."/>
            <person name="Yuan Y."/>
            <person name="Wessler S.R."/>
            <person name="Schmutz J."/>
            <person name="Willis J.H."/>
            <person name="Rokhsar D.S."/>
        </authorList>
    </citation>
    <scope>NUCLEOTIDE SEQUENCE [LARGE SCALE GENOMIC DNA]</scope>
    <source>
        <strain evidence="17">cv. DUN x IM62</strain>
    </source>
</reference>
<keyword evidence="4 14" id="KW-0732">Signal</keyword>
<evidence type="ECO:0000259" key="15">
    <source>
        <dbReference type="SMART" id="SM00235"/>
    </source>
</evidence>
<organism evidence="16 17">
    <name type="scientific">Erythranthe guttata</name>
    <name type="common">Yellow monkey flower</name>
    <name type="synonym">Mimulus guttatus</name>
    <dbReference type="NCBI Taxonomy" id="4155"/>
    <lineage>
        <taxon>Eukaryota</taxon>
        <taxon>Viridiplantae</taxon>
        <taxon>Streptophyta</taxon>
        <taxon>Embryophyta</taxon>
        <taxon>Tracheophyta</taxon>
        <taxon>Spermatophyta</taxon>
        <taxon>Magnoliopsida</taxon>
        <taxon>eudicotyledons</taxon>
        <taxon>Gunneridae</taxon>
        <taxon>Pentapetalae</taxon>
        <taxon>asterids</taxon>
        <taxon>lamiids</taxon>
        <taxon>Lamiales</taxon>
        <taxon>Phrymaceae</taxon>
        <taxon>Erythranthe</taxon>
    </lineage>
</organism>
<dbReference type="PROSITE" id="PS00546">
    <property type="entry name" value="CYSTEINE_SWITCH"/>
    <property type="match status" value="1"/>
</dbReference>
<dbReference type="SUPFAM" id="SSF55486">
    <property type="entry name" value="Metalloproteases ('zincins'), catalytic domain"/>
    <property type="match status" value="1"/>
</dbReference>
<name>A0A022R398_ERYGU</name>
<gene>
    <name evidence="16" type="ORF">MIMGU_mgv11b016964mg</name>
</gene>
<feature type="binding site" evidence="12">
    <location>
        <position position="249"/>
    </location>
    <ligand>
        <name>Ca(2+)</name>
        <dbReference type="ChEBI" id="CHEBI:29108"/>
        <label>1</label>
    </ligand>
</feature>
<dbReference type="Pfam" id="PF01471">
    <property type="entry name" value="PG_binding_1"/>
    <property type="match status" value="1"/>
</dbReference>
<dbReference type="OrthoDB" id="406838at2759"/>
<keyword evidence="8" id="KW-0865">Zymogen</keyword>
<dbReference type="EMBL" id="KI630674">
    <property type="protein sequence ID" value="EYU34696.1"/>
    <property type="molecule type" value="Genomic_DNA"/>
</dbReference>
<feature type="binding site" description="in inhibited form" evidence="12">
    <location>
        <position position="119"/>
    </location>
    <ligand>
        <name>Zn(2+)</name>
        <dbReference type="ChEBI" id="CHEBI:29105"/>
        <label>2</label>
        <note>catalytic</note>
    </ligand>
</feature>
<dbReference type="GO" id="GO:0031012">
    <property type="term" value="C:extracellular matrix"/>
    <property type="evidence" value="ECO:0007669"/>
    <property type="project" value="InterPro"/>
</dbReference>
<dbReference type="SMART" id="SM00235">
    <property type="entry name" value="ZnMc"/>
    <property type="match status" value="1"/>
</dbReference>
<keyword evidence="5" id="KW-0378">Hydrolase</keyword>
<evidence type="ECO:0000256" key="6">
    <source>
        <dbReference type="ARBA" id="ARBA00022833"/>
    </source>
</evidence>
<dbReference type="GO" id="GO:0006508">
    <property type="term" value="P:proteolysis"/>
    <property type="evidence" value="ECO:0007669"/>
    <property type="project" value="UniProtKB-KW"/>
</dbReference>
<dbReference type="InterPro" id="IPR021158">
    <property type="entry name" value="Pept_M10A_Zn_BS"/>
</dbReference>
<evidence type="ECO:0000256" key="12">
    <source>
        <dbReference type="PIRSR" id="PIRSR621190-2"/>
    </source>
</evidence>
<evidence type="ECO:0000313" key="17">
    <source>
        <dbReference type="Proteomes" id="UP000030748"/>
    </source>
</evidence>
<evidence type="ECO:0000256" key="8">
    <source>
        <dbReference type="ARBA" id="ARBA00023145"/>
    </source>
</evidence>
<dbReference type="GO" id="GO:0030198">
    <property type="term" value="P:extracellular matrix organization"/>
    <property type="evidence" value="ECO:0000318"/>
    <property type="project" value="GO_Central"/>
</dbReference>
<dbReference type="MEROPS" id="M10.A01"/>
<dbReference type="InterPro" id="IPR036365">
    <property type="entry name" value="PGBD-like_sf"/>
</dbReference>
<feature type="short sequence motif" description="Cysteine switch" evidence="13">
    <location>
        <begin position="117"/>
        <end position="151"/>
    </location>
</feature>
<feature type="binding site" evidence="11">
    <location>
        <position position="268"/>
    </location>
    <ligand>
        <name>Zn(2+)</name>
        <dbReference type="ChEBI" id="CHEBI:29105"/>
        <label>2</label>
        <note>catalytic</note>
    </ligand>
</feature>
<dbReference type="PANTHER" id="PTHR10201">
    <property type="entry name" value="MATRIX METALLOPROTEINASE"/>
    <property type="match status" value="1"/>
</dbReference>
<feature type="binding site" evidence="12">
    <location>
        <position position="249"/>
    </location>
    <ligand>
        <name>Ca(2+)</name>
        <dbReference type="ChEBI" id="CHEBI:29108"/>
        <label>3</label>
    </ligand>
</feature>
<proteinExistence type="inferred from homology"/>
<feature type="chain" id="PRO_5001507326" description="Peptidase metallopeptidase domain-containing protein" evidence="14">
    <location>
        <begin position="27"/>
        <end position="312"/>
    </location>
</feature>
<dbReference type="STRING" id="4155.A0A022R398"/>
<dbReference type="FunFam" id="3.40.390.10:FF:000018">
    <property type="entry name" value="Metalloendoproteinase 1"/>
    <property type="match status" value="1"/>
</dbReference>
<protein>
    <recommendedName>
        <fullName evidence="15">Peptidase metallopeptidase domain-containing protein</fullName>
    </recommendedName>
</protein>
<dbReference type="PIRSF" id="PIRSF001191">
    <property type="entry name" value="Peptidase_M10A_matrix"/>
    <property type="match status" value="1"/>
</dbReference>
<keyword evidence="3 11" id="KW-0479">Metal-binding</keyword>
<dbReference type="KEGG" id="egt:105960980"/>
<dbReference type="Proteomes" id="UP000030748">
    <property type="component" value="Unassembled WGS sequence"/>
</dbReference>
<dbReference type="SUPFAM" id="SSF47090">
    <property type="entry name" value="PGBD-like"/>
    <property type="match status" value="1"/>
</dbReference>
<accession>A0A022R398</accession>
<evidence type="ECO:0000256" key="14">
    <source>
        <dbReference type="SAM" id="SignalP"/>
    </source>
</evidence>
<comment type="similarity">
    <text evidence="1">Belongs to the peptidase M10A family. Matrix metalloproteinases (MMPs) subfamily.</text>
</comment>
<dbReference type="InterPro" id="IPR002477">
    <property type="entry name" value="Peptidoglycan-bd-like"/>
</dbReference>
<feature type="binding site" evidence="12">
    <location>
        <position position="234"/>
    </location>
    <ligand>
        <name>Zn(2+)</name>
        <dbReference type="ChEBI" id="CHEBI:29105"/>
        <label>1</label>
    </ligand>
</feature>
<feature type="binding site" evidence="12">
    <location>
        <position position="226"/>
    </location>
    <ligand>
        <name>Ca(2+)</name>
        <dbReference type="ChEBI" id="CHEBI:29108"/>
        <label>3</label>
    </ligand>
</feature>
<dbReference type="InterPro" id="IPR021190">
    <property type="entry name" value="Pept_M10A"/>
</dbReference>
<feature type="active site" evidence="10">
    <location>
        <position position="269"/>
    </location>
</feature>
<evidence type="ECO:0000256" key="3">
    <source>
        <dbReference type="ARBA" id="ARBA00022723"/>
    </source>
</evidence>
<dbReference type="Pfam" id="PF00413">
    <property type="entry name" value="Peptidase_M10"/>
    <property type="match status" value="1"/>
</dbReference>
<feature type="domain" description="Peptidase metallopeptidase" evidence="15">
    <location>
        <begin position="159"/>
        <end position="312"/>
    </location>
</feature>
<evidence type="ECO:0000256" key="13">
    <source>
        <dbReference type="PIRSR" id="PIRSR621190-5"/>
    </source>
</evidence>
<dbReference type="PhylomeDB" id="A0A022R398"/>
<dbReference type="OMA" id="FFPTYHK"/>
<feature type="binding site" evidence="11">
    <location>
        <position position="278"/>
    </location>
    <ligand>
        <name>Zn(2+)</name>
        <dbReference type="ChEBI" id="CHEBI:29105"/>
        <label>2</label>
        <note>catalytic</note>
    </ligand>
</feature>